<proteinExistence type="predicted"/>
<evidence type="ECO:0000313" key="8">
    <source>
        <dbReference type="EMBL" id="KNF02669.1"/>
    </source>
</evidence>
<reference evidence="9" key="1">
    <citation type="submission" date="2014-03" db="EMBL/GenBank/DDBJ databases">
        <title>The Genome Sequence of Puccinia striiformis f. sp. tritici PST-78.</title>
        <authorList>
            <consortium name="The Broad Institute Genome Sequencing Platform"/>
            <person name="Cuomo C."/>
            <person name="Hulbert S."/>
            <person name="Chen X."/>
            <person name="Walker B."/>
            <person name="Young S.K."/>
            <person name="Zeng Q."/>
            <person name="Gargeya S."/>
            <person name="Fitzgerald M."/>
            <person name="Haas B."/>
            <person name="Abouelleil A."/>
            <person name="Alvarado L."/>
            <person name="Arachchi H.M."/>
            <person name="Berlin A.M."/>
            <person name="Chapman S.B."/>
            <person name="Goldberg J."/>
            <person name="Griggs A."/>
            <person name="Gujja S."/>
            <person name="Hansen M."/>
            <person name="Howarth C."/>
            <person name="Imamovic A."/>
            <person name="Larimer J."/>
            <person name="McCowan C."/>
            <person name="Montmayeur A."/>
            <person name="Murphy C."/>
            <person name="Neiman D."/>
            <person name="Pearson M."/>
            <person name="Priest M."/>
            <person name="Roberts A."/>
            <person name="Saif S."/>
            <person name="Shea T."/>
            <person name="Sisk P."/>
            <person name="Sykes S."/>
            <person name="Wortman J."/>
            <person name="Nusbaum C."/>
            <person name="Birren B."/>
        </authorList>
    </citation>
    <scope>NUCLEOTIDE SEQUENCE [LARGE SCALE GENOMIC DNA]</scope>
    <source>
        <strain evidence="9">race PST-78</strain>
    </source>
</reference>
<dbReference type="InterPro" id="IPR051852">
    <property type="entry name" value="Alpha-type_PK"/>
</dbReference>
<dbReference type="Proteomes" id="UP000054564">
    <property type="component" value="Unassembled WGS sequence"/>
</dbReference>
<dbReference type="EMBL" id="AJIL01000022">
    <property type="protein sequence ID" value="KNF02669.1"/>
    <property type="molecule type" value="Genomic_DNA"/>
</dbReference>
<feature type="compositionally biased region" description="Low complexity" evidence="6">
    <location>
        <begin position="45"/>
        <end position="64"/>
    </location>
</feature>
<feature type="region of interest" description="Disordered" evidence="6">
    <location>
        <begin position="578"/>
        <end position="608"/>
    </location>
</feature>
<keyword evidence="1" id="KW-0723">Serine/threonine-protein kinase</keyword>
<dbReference type="Gene3D" id="3.20.200.10">
    <property type="entry name" value="MHCK/EF2 kinase"/>
    <property type="match status" value="1"/>
</dbReference>
<dbReference type="GO" id="GO:0031037">
    <property type="term" value="P:myosin II filament disassembly"/>
    <property type="evidence" value="ECO:0007669"/>
    <property type="project" value="TreeGrafter"/>
</dbReference>
<keyword evidence="9" id="KW-1185">Reference proteome</keyword>
<dbReference type="AlphaFoldDB" id="A0A0L0VTQ9"/>
<feature type="region of interest" description="Disordered" evidence="6">
    <location>
        <begin position="38"/>
        <end position="68"/>
    </location>
</feature>
<dbReference type="CDD" id="cd04515">
    <property type="entry name" value="Alpha_kinase"/>
    <property type="match status" value="1"/>
</dbReference>
<feature type="domain" description="Alpha-type protein kinase" evidence="7">
    <location>
        <begin position="329"/>
        <end position="560"/>
    </location>
</feature>
<protein>
    <recommendedName>
        <fullName evidence="7">Alpha-type protein kinase domain-containing protein</fullName>
    </recommendedName>
</protein>
<evidence type="ECO:0000256" key="1">
    <source>
        <dbReference type="ARBA" id="ARBA00022527"/>
    </source>
</evidence>
<name>A0A0L0VTQ9_9BASI</name>
<evidence type="ECO:0000259" key="7">
    <source>
        <dbReference type="PROSITE" id="PS51158"/>
    </source>
</evidence>
<dbReference type="GO" id="GO:0005524">
    <property type="term" value="F:ATP binding"/>
    <property type="evidence" value="ECO:0007669"/>
    <property type="project" value="UniProtKB-KW"/>
</dbReference>
<dbReference type="SMART" id="SM00811">
    <property type="entry name" value="Alpha_kinase"/>
    <property type="match status" value="1"/>
</dbReference>
<dbReference type="SUPFAM" id="SSF56112">
    <property type="entry name" value="Protein kinase-like (PK-like)"/>
    <property type="match status" value="1"/>
</dbReference>
<evidence type="ECO:0000256" key="6">
    <source>
        <dbReference type="SAM" id="MobiDB-lite"/>
    </source>
</evidence>
<organism evidence="8 9">
    <name type="scientific">Puccinia striiformis f. sp. tritici PST-78</name>
    <dbReference type="NCBI Taxonomy" id="1165861"/>
    <lineage>
        <taxon>Eukaryota</taxon>
        <taxon>Fungi</taxon>
        <taxon>Dikarya</taxon>
        <taxon>Basidiomycota</taxon>
        <taxon>Pucciniomycotina</taxon>
        <taxon>Pucciniomycetes</taxon>
        <taxon>Pucciniales</taxon>
        <taxon>Pucciniaceae</taxon>
        <taxon>Puccinia</taxon>
    </lineage>
</organism>
<dbReference type="InterPro" id="IPR004166">
    <property type="entry name" value="a-kinase_dom"/>
</dbReference>
<feature type="region of interest" description="Disordered" evidence="6">
    <location>
        <begin position="101"/>
        <end position="126"/>
    </location>
</feature>
<dbReference type="OrthoDB" id="2500644at2759"/>
<dbReference type="GO" id="GO:1903013">
    <property type="term" value="P:response to differentiation-inducing factor 1"/>
    <property type="evidence" value="ECO:0007669"/>
    <property type="project" value="TreeGrafter"/>
</dbReference>
<keyword evidence="2" id="KW-0808">Transferase</keyword>
<gene>
    <name evidence="8" type="ORF">PSTG_04267</name>
</gene>
<evidence type="ECO:0000313" key="9">
    <source>
        <dbReference type="Proteomes" id="UP000054564"/>
    </source>
</evidence>
<keyword evidence="3" id="KW-0547">Nucleotide-binding</keyword>
<keyword evidence="4" id="KW-0418">Kinase</keyword>
<dbReference type="Pfam" id="PF02816">
    <property type="entry name" value="Alpha_kinase"/>
    <property type="match status" value="1"/>
</dbReference>
<evidence type="ECO:0000256" key="5">
    <source>
        <dbReference type="ARBA" id="ARBA00022840"/>
    </source>
</evidence>
<dbReference type="InterPro" id="IPR011009">
    <property type="entry name" value="Kinase-like_dom_sf"/>
</dbReference>
<dbReference type="PANTHER" id="PTHR45992:SF2">
    <property type="entry name" value="EUKARYOTIC ELONGATION FACTOR 2 KINASE"/>
    <property type="match status" value="1"/>
</dbReference>
<evidence type="ECO:0000256" key="3">
    <source>
        <dbReference type="ARBA" id="ARBA00022741"/>
    </source>
</evidence>
<accession>A0A0L0VTQ9</accession>
<dbReference type="PROSITE" id="PS51158">
    <property type="entry name" value="ALPHA_KINASE"/>
    <property type="match status" value="1"/>
</dbReference>
<dbReference type="STRING" id="1165861.A0A0L0VTQ9"/>
<evidence type="ECO:0000256" key="4">
    <source>
        <dbReference type="ARBA" id="ARBA00022777"/>
    </source>
</evidence>
<comment type="caution">
    <text evidence="8">The sequence shown here is derived from an EMBL/GenBank/DDBJ whole genome shotgun (WGS) entry which is preliminary data.</text>
</comment>
<dbReference type="GO" id="GO:0004674">
    <property type="term" value="F:protein serine/threonine kinase activity"/>
    <property type="evidence" value="ECO:0007669"/>
    <property type="project" value="UniProtKB-KW"/>
</dbReference>
<dbReference type="PANTHER" id="PTHR45992">
    <property type="entry name" value="EUKARYOTIC ELONGATION FACTOR 2 KINASE-RELATED"/>
    <property type="match status" value="1"/>
</dbReference>
<sequence>MQDMNNMSKCSTCNQWSSGKHFGDTCLNCIVSFMQNPSPTRVTQSSLSGPTSGPSNPNNTPHPTQIRTIGPSYSTISRRKAAHQDTGTHVFYNGLAKEARAVQKKESLKPKTNTRSSAQPMDPKPTTEKRYVKAGVTLYINDQVQKKVGIVPQTIDIDTKKPNFYDEFRHHLWNLFSDEILTKSGITFPPNPEQYTSLGTGDSKITSHSTLLELARTGKTIKSAPVIHLFYQHPSDDFSTDTMHTQATTRKRKHNVEQTKILTSKSKNWEQRGATATKVMRGSASLSSQVDALSHPVSQSITIKPDGWTAAERLQFFNINDLPPAEALLKSFIINDYIHAITFPFSIQVDTHTNVGQGSSRRSHPAKVRSLENGKEVVNNWVAKERYLDSGPNVSNHATDYITYQAFALILAGFKDLIKNKLAGHLALKGSQIELVRHCVVVVGGVEDPEQVFFFESHLRGTFVKYSSNMNFNVSSNQKGMDSDLLSLMNALTHWSYNQSQGQRLVCDLQGFGPVLTDPQLADLNADSWAEGNSVDEGIQAFLDQHHCTAVCNQLRLGHEGKAIDLKWRKSHSLDKILASRNRDPGGNHDFGGRSNGSHEGDSPEIIS</sequence>
<feature type="compositionally biased region" description="Polar residues" evidence="6">
    <location>
        <begin position="110"/>
        <end position="119"/>
    </location>
</feature>
<keyword evidence="5" id="KW-0067">ATP-binding</keyword>
<evidence type="ECO:0000256" key="2">
    <source>
        <dbReference type="ARBA" id="ARBA00022679"/>
    </source>
</evidence>